<dbReference type="Gene3D" id="3.40.50.1820">
    <property type="entry name" value="alpha/beta hydrolase"/>
    <property type="match status" value="1"/>
</dbReference>
<dbReference type="OrthoDB" id="5985073at2759"/>
<keyword evidence="3" id="KW-1185">Reference proteome</keyword>
<gene>
    <name evidence="2" type="ORF">D9758_003898</name>
</gene>
<name>A0A8H5GLL0_9AGAR</name>
<feature type="region of interest" description="Disordered" evidence="1">
    <location>
        <begin position="367"/>
        <end position="402"/>
    </location>
</feature>
<feature type="compositionally biased region" description="Basic residues" evidence="1">
    <location>
        <begin position="591"/>
        <end position="600"/>
    </location>
</feature>
<feature type="region of interest" description="Disordered" evidence="1">
    <location>
        <begin position="704"/>
        <end position="756"/>
    </location>
</feature>
<accession>A0A8H5GLL0</accession>
<protein>
    <submittedName>
        <fullName evidence="2">Uncharacterized protein</fullName>
    </submittedName>
</protein>
<proteinExistence type="predicted"/>
<evidence type="ECO:0000256" key="1">
    <source>
        <dbReference type="SAM" id="MobiDB-lite"/>
    </source>
</evidence>
<comment type="caution">
    <text evidence="2">The sequence shown here is derived from an EMBL/GenBank/DDBJ whole genome shotgun (WGS) entry which is preliminary data.</text>
</comment>
<dbReference type="EMBL" id="JAACJM010000020">
    <property type="protein sequence ID" value="KAF5367182.1"/>
    <property type="molecule type" value="Genomic_DNA"/>
</dbReference>
<dbReference type="PANTHER" id="PTHR35560">
    <property type="entry name" value="BLL0132 PROTEIN"/>
    <property type="match status" value="1"/>
</dbReference>
<dbReference type="Proteomes" id="UP000559256">
    <property type="component" value="Unassembled WGS sequence"/>
</dbReference>
<organism evidence="2 3">
    <name type="scientific">Tetrapyrgos nigripes</name>
    <dbReference type="NCBI Taxonomy" id="182062"/>
    <lineage>
        <taxon>Eukaryota</taxon>
        <taxon>Fungi</taxon>
        <taxon>Dikarya</taxon>
        <taxon>Basidiomycota</taxon>
        <taxon>Agaricomycotina</taxon>
        <taxon>Agaricomycetes</taxon>
        <taxon>Agaricomycetidae</taxon>
        <taxon>Agaricales</taxon>
        <taxon>Marasmiineae</taxon>
        <taxon>Marasmiaceae</taxon>
        <taxon>Tetrapyrgos</taxon>
    </lineage>
</organism>
<feature type="compositionally biased region" description="Low complexity" evidence="1">
    <location>
        <begin position="737"/>
        <end position="746"/>
    </location>
</feature>
<sequence>MGGIIHGSRVLHLFCATPSSLAIATTADHLTSSHQLVVTYKRLVFTGGLTLPSLTLLSSPFLPTERRGGDAVAYENGIKYKHNVIPTATPINLVFLPSPSPHSHIHLVSTHSARHTHRPSRRDAFVKFSNDKNNEGEAHSSLKAPKGARVKSITVSKLTGTRNNDEDEDDNDIDEARLDVFWGDPITDQKEQATKAYIIIHGRLRDGATYWQTMSNVLQSAVDAGYPGADSKAFIIAPQFFSEVYNKGQYTSTTLAFADTNAWVAGDIATHPRGTSLTSFDALDSLLGMFSNKTEYPNLTNVTLVGHGGGGQMVARYAMVGNADEVVNEVTTNDNNGQDRHVHVRYLIGDPSTQAYFTTDRPVAMEVMGMSKRTKNKRKSSDDEEPNKSDDPQLDDNGWEGGDPSCEWWNTWRYGFDGFNYTTFSGSDPTFDDPSVVGEPDPNTGLTGAVGTDPSSYSPAYKQPNTYLSPATLLPLTSAGPNRTYPSSPIALFSRYVSRDIVLILGLNDTKPNGDQYCPALLQGGYARVYRNLAWWSYVNTLARTKEPVQMLLDWVNAQYQNPTGVGDDDKKKKRKKDDDDKDSSSSSSSHHSHKHHKHHKDDDDEDSGSSSQSLTPYQLRFDSLPNWSNVTYKSGIAPRLIIVEDAGHDAEEVLSGMEGRSALFLSGVPVDASASSDGTNATSTGAGASELLIGWRPEGWNETTSDCSMCDESTDNLGREGSVEDAGGDGINTGNSSSPSPSSSHSGDDNGARALGGMIEGDGRWGALMMALTSVYLLIGLTI</sequence>
<dbReference type="InterPro" id="IPR029058">
    <property type="entry name" value="AB_hydrolase_fold"/>
</dbReference>
<feature type="region of interest" description="Disordered" evidence="1">
    <location>
        <begin position="431"/>
        <end position="455"/>
    </location>
</feature>
<dbReference type="AlphaFoldDB" id="A0A8H5GLL0"/>
<dbReference type="PANTHER" id="PTHR35560:SF3">
    <property type="entry name" value="PEPTIDASE S9 PROLYL OLIGOPEPTIDASE CATALYTIC DOMAIN-CONTAINING PROTEIN"/>
    <property type="match status" value="1"/>
</dbReference>
<evidence type="ECO:0000313" key="2">
    <source>
        <dbReference type="EMBL" id="KAF5367182.1"/>
    </source>
</evidence>
<reference evidence="2 3" key="1">
    <citation type="journal article" date="2020" name="ISME J.">
        <title>Uncovering the hidden diversity of litter-decomposition mechanisms in mushroom-forming fungi.</title>
        <authorList>
            <person name="Floudas D."/>
            <person name="Bentzer J."/>
            <person name="Ahren D."/>
            <person name="Johansson T."/>
            <person name="Persson P."/>
            <person name="Tunlid A."/>
        </authorList>
    </citation>
    <scope>NUCLEOTIDE SEQUENCE [LARGE SCALE GENOMIC DNA]</scope>
    <source>
        <strain evidence="2 3">CBS 291.85</strain>
    </source>
</reference>
<feature type="region of interest" description="Disordered" evidence="1">
    <location>
        <begin position="562"/>
        <end position="615"/>
    </location>
</feature>
<evidence type="ECO:0000313" key="3">
    <source>
        <dbReference type="Proteomes" id="UP000559256"/>
    </source>
</evidence>